<accession>A0A1H3Q795</accession>
<dbReference type="OrthoDB" id="5188486at2"/>
<dbReference type="GO" id="GO:0016020">
    <property type="term" value="C:membrane"/>
    <property type="evidence" value="ECO:0007669"/>
    <property type="project" value="UniProtKB-SubCell"/>
</dbReference>
<evidence type="ECO:0000256" key="3">
    <source>
        <dbReference type="SAM" id="Phobius"/>
    </source>
</evidence>
<evidence type="ECO:0000256" key="1">
    <source>
        <dbReference type="ARBA" id="ARBA00004370"/>
    </source>
</evidence>
<dbReference type="Proteomes" id="UP000199529">
    <property type="component" value="Unassembled WGS sequence"/>
</dbReference>
<reference evidence="5" key="1">
    <citation type="submission" date="2016-10" db="EMBL/GenBank/DDBJ databases">
        <authorList>
            <person name="Varghese N."/>
            <person name="Submissions S."/>
        </authorList>
    </citation>
    <scope>NUCLEOTIDE SEQUENCE [LARGE SCALE GENOMIC DNA]</scope>
    <source>
        <strain evidence="5">CGMCC 4.3530</strain>
    </source>
</reference>
<protein>
    <submittedName>
        <fullName evidence="4">Mce-associated membrane protein</fullName>
    </submittedName>
</protein>
<dbReference type="AlphaFoldDB" id="A0A1H3Q795"/>
<keyword evidence="5" id="KW-1185">Reference proteome</keyword>
<keyword evidence="3" id="KW-0812">Transmembrane</keyword>
<dbReference type="EMBL" id="FNOK01000046">
    <property type="protein sequence ID" value="SDZ08988.1"/>
    <property type="molecule type" value="Genomic_DNA"/>
</dbReference>
<comment type="subcellular location">
    <subcellularLocation>
        <location evidence="1">Membrane</location>
    </subcellularLocation>
</comment>
<evidence type="ECO:0000313" key="5">
    <source>
        <dbReference type="Proteomes" id="UP000199529"/>
    </source>
</evidence>
<sequence>MTATATAAERETKPQRRRRPLPVLALVVVVLGAIGYLGWQLRQEHSAAQARSGALEAARTYATDLSTYDFNELDRNFAAVTANSHGQFAEQYKQISAGLTELIKQNRAVSHGSVLSAGIVESDQQRAVVALFVDQQITNVNTPQPRIDRNRMQMTLVQVDDRWLIDDIKLL</sequence>
<evidence type="ECO:0000256" key="2">
    <source>
        <dbReference type="ARBA" id="ARBA00023136"/>
    </source>
</evidence>
<feature type="transmembrane region" description="Helical" evidence="3">
    <location>
        <begin position="21"/>
        <end position="39"/>
    </location>
</feature>
<proteinExistence type="predicted"/>
<keyword evidence="2 3" id="KW-0472">Membrane</keyword>
<dbReference type="PANTHER" id="PTHR37042:SF4">
    <property type="entry name" value="OUTER MEMBRANE PROTEIN RV1973"/>
    <property type="match status" value="1"/>
</dbReference>
<dbReference type="PANTHER" id="PTHR37042">
    <property type="entry name" value="OUTER MEMBRANE PROTEIN RV1973"/>
    <property type="match status" value="1"/>
</dbReference>
<dbReference type="RefSeq" id="WP_093274024.1">
    <property type="nucleotide sequence ID" value="NZ_FNOK01000046.1"/>
</dbReference>
<organism evidence="4 5">
    <name type="scientific">Saccharopolyspora shandongensis</name>
    <dbReference type="NCBI Taxonomy" id="418495"/>
    <lineage>
        <taxon>Bacteria</taxon>
        <taxon>Bacillati</taxon>
        <taxon>Actinomycetota</taxon>
        <taxon>Actinomycetes</taxon>
        <taxon>Pseudonocardiales</taxon>
        <taxon>Pseudonocardiaceae</taxon>
        <taxon>Saccharopolyspora</taxon>
    </lineage>
</organism>
<gene>
    <name evidence="4" type="ORF">SAMN05216215_10468</name>
</gene>
<keyword evidence="3" id="KW-1133">Transmembrane helix</keyword>
<dbReference type="STRING" id="418495.SAMN05216215_10468"/>
<evidence type="ECO:0000313" key="4">
    <source>
        <dbReference type="EMBL" id="SDZ08988.1"/>
    </source>
</evidence>
<name>A0A1H3Q795_9PSEU</name>